<accession>A0A7K1TDR7</accession>
<dbReference type="PANTHER" id="PTHR42801:SF7">
    <property type="entry name" value="SLL1159 PROTEIN"/>
    <property type="match status" value="1"/>
</dbReference>
<reference evidence="13 14" key="1">
    <citation type="submission" date="2019-12" db="EMBL/GenBank/DDBJ databases">
        <title>Hymenobacter sp. HMF4947 Genome sequencing and assembly.</title>
        <authorList>
            <person name="Kang H."/>
            <person name="Cha I."/>
            <person name="Kim H."/>
            <person name="Joh K."/>
        </authorList>
    </citation>
    <scope>NUCLEOTIDE SEQUENCE [LARGE SCALE GENOMIC DNA]</scope>
    <source>
        <strain evidence="13 14">HMF4947</strain>
    </source>
</reference>
<evidence type="ECO:0000256" key="7">
    <source>
        <dbReference type="ARBA" id="ARBA00023284"/>
    </source>
</evidence>
<dbReference type="PROSITE" id="PS51352">
    <property type="entry name" value="THIOREDOXIN_2"/>
    <property type="match status" value="1"/>
</dbReference>
<evidence type="ECO:0000256" key="3">
    <source>
        <dbReference type="ARBA" id="ARBA00022559"/>
    </source>
</evidence>
<dbReference type="EC" id="1.11.1.24" evidence="2"/>
<dbReference type="GO" id="GO:0005737">
    <property type="term" value="C:cytoplasm"/>
    <property type="evidence" value="ECO:0007669"/>
    <property type="project" value="TreeGrafter"/>
</dbReference>
<sequence>MSVSTSVGVSSAFQQDLAATAQHLASVLPPEVARTIDSGIAAVEASGQAAQVRQAGQPAPDFTLPDATGQPVTLSALVAQGPVVLTFYRGNWCPYCNVQLRAYQQVLAEIALRGATLVAISPQTPELTTLTASEKQLAFPVLSDVGNAVARQYGLAYGVGAEVGSALRSVGIDLAAFNDNPDDELPLTATFIIGTDGLIAQTWVEANFKHRADPADIIRALEQLPTPQFA</sequence>
<protein>
    <recommendedName>
        <fullName evidence="2">thioredoxin-dependent peroxiredoxin</fullName>
        <ecNumber evidence="2">1.11.1.24</ecNumber>
    </recommendedName>
    <alternativeName>
        <fullName evidence="8">Thioredoxin peroxidase</fullName>
    </alternativeName>
    <alternativeName>
        <fullName evidence="10">Thioredoxin-dependent peroxiredoxin Bcp</fullName>
    </alternativeName>
</protein>
<dbReference type="Proteomes" id="UP000441336">
    <property type="component" value="Unassembled WGS sequence"/>
</dbReference>
<comment type="similarity">
    <text evidence="9">Belongs to the peroxiredoxin family. BCP/PrxQ subfamily.</text>
</comment>
<dbReference type="Pfam" id="PF00578">
    <property type="entry name" value="AhpC-TSA"/>
    <property type="match status" value="1"/>
</dbReference>
<evidence type="ECO:0000313" key="14">
    <source>
        <dbReference type="Proteomes" id="UP000441336"/>
    </source>
</evidence>
<dbReference type="EMBL" id="WQKZ01000002">
    <property type="protein sequence ID" value="MVN76549.1"/>
    <property type="molecule type" value="Genomic_DNA"/>
</dbReference>
<evidence type="ECO:0000256" key="6">
    <source>
        <dbReference type="ARBA" id="ARBA00023157"/>
    </source>
</evidence>
<dbReference type="CDD" id="cd02970">
    <property type="entry name" value="PRX_like2"/>
    <property type="match status" value="1"/>
</dbReference>
<evidence type="ECO:0000313" key="13">
    <source>
        <dbReference type="EMBL" id="MVN76549.1"/>
    </source>
</evidence>
<keyword evidence="5" id="KW-0560">Oxidoreductase</keyword>
<dbReference type="InterPro" id="IPR050924">
    <property type="entry name" value="Peroxiredoxin_BCP/PrxQ"/>
</dbReference>
<dbReference type="GO" id="GO:0034599">
    <property type="term" value="P:cellular response to oxidative stress"/>
    <property type="evidence" value="ECO:0007669"/>
    <property type="project" value="TreeGrafter"/>
</dbReference>
<evidence type="ECO:0000256" key="4">
    <source>
        <dbReference type="ARBA" id="ARBA00022862"/>
    </source>
</evidence>
<dbReference type="InterPro" id="IPR013766">
    <property type="entry name" value="Thioredoxin_domain"/>
</dbReference>
<keyword evidence="3" id="KW-0575">Peroxidase</keyword>
<evidence type="ECO:0000256" key="8">
    <source>
        <dbReference type="ARBA" id="ARBA00032824"/>
    </source>
</evidence>
<dbReference type="AlphaFoldDB" id="A0A7K1TDR7"/>
<evidence type="ECO:0000256" key="2">
    <source>
        <dbReference type="ARBA" id="ARBA00013017"/>
    </source>
</evidence>
<evidence type="ECO:0000256" key="11">
    <source>
        <dbReference type="ARBA" id="ARBA00049091"/>
    </source>
</evidence>
<feature type="domain" description="Thioredoxin" evidence="12">
    <location>
        <begin position="53"/>
        <end position="226"/>
    </location>
</feature>
<comment type="catalytic activity">
    <reaction evidence="11">
        <text>a hydroperoxide + [thioredoxin]-dithiol = an alcohol + [thioredoxin]-disulfide + H2O</text>
        <dbReference type="Rhea" id="RHEA:62620"/>
        <dbReference type="Rhea" id="RHEA-COMP:10698"/>
        <dbReference type="Rhea" id="RHEA-COMP:10700"/>
        <dbReference type="ChEBI" id="CHEBI:15377"/>
        <dbReference type="ChEBI" id="CHEBI:29950"/>
        <dbReference type="ChEBI" id="CHEBI:30879"/>
        <dbReference type="ChEBI" id="CHEBI:35924"/>
        <dbReference type="ChEBI" id="CHEBI:50058"/>
        <dbReference type="EC" id="1.11.1.24"/>
    </reaction>
</comment>
<dbReference type="InterPro" id="IPR000866">
    <property type="entry name" value="AhpC/TSA"/>
</dbReference>
<proteinExistence type="inferred from homology"/>
<keyword evidence="7" id="KW-0676">Redox-active center</keyword>
<gene>
    <name evidence="13" type="ORF">GO988_09465</name>
</gene>
<keyword evidence="6" id="KW-1015">Disulfide bond</keyword>
<dbReference type="GO" id="GO:0045454">
    <property type="term" value="P:cell redox homeostasis"/>
    <property type="evidence" value="ECO:0007669"/>
    <property type="project" value="TreeGrafter"/>
</dbReference>
<dbReference type="PANTHER" id="PTHR42801">
    <property type="entry name" value="THIOREDOXIN-DEPENDENT PEROXIDE REDUCTASE"/>
    <property type="match status" value="1"/>
</dbReference>
<evidence type="ECO:0000259" key="12">
    <source>
        <dbReference type="PROSITE" id="PS51352"/>
    </source>
</evidence>
<evidence type="ECO:0000256" key="5">
    <source>
        <dbReference type="ARBA" id="ARBA00023002"/>
    </source>
</evidence>
<dbReference type="RefSeq" id="WP_157564556.1">
    <property type="nucleotide sequence ID" value="NZ_WQKZ01000002.1"/>
</dbReference>
<organism evidence="13 14">
    <name type="scientific">Hymenobacter ginkgonis</name>
    <dbReference type="NCBI Taxonomy" id="2682976"/>
    <lineage>
        <taxon>Bacteria</taxon>
        <taxon>Pseudomonadati</taxon>
        <taxon>Bacteroidota</taxon>
        <taxon>Cytophagia</taxon>
        <taxon>Cytophagales</taxon>
        <taxon>Hymenobacteraceae</taxon>
        <taxon>Hymenobacter</taxon>
    </lineage>
</organism>
<dbReference type="SUPFAM" id="SSF52833">
    <property type="entry name" value="Thioredoxin-like"/>
    <property type="match status" value="1"/>
</dbReference>
<comment type="function">
    <text evidence="1">Thiol-specific peroxidase that catalyzes the reduction of hydrogen peroxide and organic hydroperoxides to water and alcohols, respectively. Plays a role in cell protection against oxidative stress by detoxifying peroxides and as sensor of hydrogen peroxide-mediated signaling events.</text>
</comment>
<name>A0A7K1TDR7_9BACT</name>
<keyword evidence="4" id="KW-0049">Antioxidant</keyword>
<dbReference type="Gene3D" id="3.40.30.10">
    <property type="entry name" value="Glutaredoxin"/>
    <property type="match status" value="1"/>
</dbReference>
<comment type="caution">
    <text evidence="13">The sequence shown here is derived from an EMBL/GenBank/DDBJ whole genome shotgun (WGS) entry which is preliminary data.</text>
</comment>
<evidence type="ECO:0000256" key="10">
    <source>
        <dbReference type="ARBA" id="ARBA00042639"/>
    </source>
</evidence>
<keyword evidence="14" id="KW-1185">Reference proteome</keyword>
<dbReference type="GO" id="GO:0008379">
    <property type="term" value="F:thioredoxin peroxidase activity"/>
    <property type="evidence" value="ECO:0007669"/>
    <property type="project" value="TreeGrafter"/>
</dbReference>
<dbReference type="InterPro" id="IPR036249">
    <property type="entry name" value="Thioredoxin-like_sf"/>
</dbReference>
<evidence type="ECO:0000256" key="1">
    <source>
        <dbReference type="ARBA" id="ARBA00003330"/>
    </source>
</evidence>
<evidence type="ECO:0000256" key="9">
    <source>
        <dbReference type="ARBA" id="ARBA00038489"/>
    </source>
</evidence>